<dbReference type="InterPro" id="IPR004638">
    <property type="entry name" value="EmrB-like"/>
</dbReference>
<keyword evidence="4 8" id="KW-0812">Transmembrane</keyword>
<dbReference type="InterPro" id="IPR036259">
    <property type="entry name" value="MFS_trans_sf"/>
</dbReference>
<name>A0ABU0ZU83_9ACTN</name>
<feature type="region of interest" description="Disordered" evidence="7">
    <location>
        <begin position="568"/>
        <end position="587"/>
    </location>
</feature>
<evidence type="ECO:0000259" key="9">
    <source>
        <dbReference type="PROSITE" id="PS50850"/>
    </source>
</evidence>
<keyword evidence="2" id="KW-0813">Transport</keyword>
<evidence type="ECO:0000256" key="3">
    <source>
        <dbReference type="ARBA" id="ARBA00022475"/>
    </source>
</evidence>
<dbReference type="InterPro" id="IPR011701">
    <property type="entry name" value="MFS"/>
</dbReference>
<feature type="transmembrane region" description="Helical" evidence="8">
    <location>
        <begin position="166"/>
        <end position="185"/>
    </location>
</feature>
<dbReference type="PANTHER" id="PTHR23501">
    <property type="entry name" value="MAJOR FACILITATOR SUPERFAMILY"/>
    <property type="match status" value="1"/>
</dbReference>
<feature type="transmembrane region" description="Helical" evidence="8">
    <location>
        <begin position="325"/>
        <end position="349"/>
    </location>
</feature>
<keyword evidence="3" id="KW-1003">Cell membrane</keyword>
<feature type="region of interest" description="Disordered" evidence="7">
    <location>
        <begin position="1"/>
        <end position="56"/>
    </location>
</feature>
<keyword evidence="11" id="KW-1185">Reference proteome</keyword>
<feature type="compositionally biased region" description="Basic and acidic residues" evidence="7">
    <location>
        <begin position="1"/>
        <end position="11"/>
    </location>
</feature>
<comment type="subcellular location">
    <subcellularLocation>
        <location evidence="1">Cell membrane</location>
        <topology evidence="1">Multi-pass membrane protein</topology>
    </subcellularLocation>
</comment>
<dbReference type="Gene3D" id="1.20.1250.20">
    <property type="entry name" value="MFS general substrate transporter like domains"/>
    <property type="match status" value="1"/>
</dbReference>
<evidence type="ECO:0000256" key="2">
    <source>
        <dbReference type="ARBA" id="ARBA00022448"/>
    </source>
</evidence>
<feature type="transmembrane region" description="Helical" evidence="8">
    <location>
        <begin position="415"/>
        <end position="440"/>
    </location>
</feature>
<organism evidence="10 11">
    <name type="scientific">Phytohabitans maris</name>
    <dbReference type="NCBI Taxonomy" id="3071409"/>
    <lineage>
        <taxon>Bacteria</taxon>
        <taxon>Bacillati</taxon>
        <taxon>Actinomycetota</taxon>
        <taxon>Actinomycetes</taxon>
        <taxon>Micromonosporales</taxon>
        <taxon>Micromonosporaceae</taxon>
    </lineage>
</organism>
<gene>
    <name evidence="10" type="ORF">RB614_39210</name>
</gene>
<dbReference type="Pfam" id="PF07690">
    <property type="entry name" value="MFS_1"/>
    <property type="match status" value="1"/>
</dbReference>
<dbReference type="PRINTS" id="PR01036">
    <property type="entry name" value="TCRTETB"/>
</dbReference>
<reference evidence="10 11" key="1">
    <citation type="submission" date="2023-08" db="EMBL/GenBank/DDBJ databases">
        <title>Phytohabitans sansha sp. nov., isolated from marine sediment.</title>
        <authorList>
            <person name="Zhao Y."/>
            <person name="Yi K."/>
        </authorList>
    </citation>
    <scope>NUCLEOTIDE SEQUENCE [LARGE SCALE GENOMIC DNA]</scope>
    <source>
        <strain evidence="10 11">ZYX-F-186</strain>
    </source>
</reference>
<dbReference type="NCBIfam" id="TIGR00711">
    <property type="entry name" value="efflux_EmrB"/>
    <property type="match status" value="1"/>
</dbReference>
<feature type="compositionally biased region" description="Low complexity" evidence="7">
    <location>
        <begin position="13"/>
        <end position="30"/>
    </location>
</feature>
<feature type="transmembrane region" description="Helical" evidence="8">
    <location>
        <begin position="136"/>
        <end position="154"/>
    </location>
</feature>
<feature type="transmembrane region" description="Helical" evidence="8">
    <location>
        <begin position="197"/>
        <end position="217"/>
    </location>
</feature>
<evidence type="ECO:0000313" key="11">
    <source>
        <dbReference type="Proteomes" id="UP001230908"/>
    </source>
</evidence>
<feature type="transmembrane region" description="Helical" evidence="8">
    <location>
        <begin position="361"/>
        <end position="378"/>
    </location>
</feature>
<protein>
    <submittedName>
        <fullName evidence="10">MDR family MFS transporter</fullName>
    </submittedName>
</protein>
<dbReference type="PANTHER" id="PTHR23501:SF197">
    <property type="entry name" value="COMD"/>
    <property type="match status" value="1"/>
</dbReference>
<dbReference type="SUPFAM" id="SSF103473">
    <property type="entry name" value="MFS general substrate transporter"/>
    <property type="match status" value="1"/>
</dbReference>
<dbReference type="EMBL" id="JAVHUY010000058">
    <property type="protein sequence ID" value="MDQ7910542.1"/>
    <property type="molecule type" value="Genomic_DNA"/>
</dbReference>
<dbReference type="PROSITE" id="PS50850">
    <property type="entry name" value="MFS"/>
    <property type="match status" value="1"/>
</dbReference>
<keyword evidence="6 8" id="KW-0472">Membrane</keyword>
<evidence type="ECO:0000313" key="10">
    <source>
        <dbReference type="EMBL" id="MDQ7910542.1"/>
    </source>
</evidence>
<proteinExistence type="predicted"/>
<evidence type="ECO:0000256" key="4">
    <source>
        <dbReference type="ARBA" id="ARBA00022692"/>
    </source>
</evidence>
<evidence type="ECO:0000256" key="6">
    <source>
        <dbReference type="ARBA" id="ARBA00023136"/>
    </source>
</evidence>
<feature type="transmembrane region" description="Helical" evidence="8">
    <location>
        <begin position="255"/>
        <end position="277"/>
    </location>
</feature>
<feature type="transmembrane region" description="Helical" evidence="8">
    <location>
        <begin position="68"/>
        <end position="93"/>
    </location>
</feature>
<accession>A0ABU0ZU83</accession>
<dbReference type="Proteomes" id="UP001230908">
    <property type="component" value="Unassembled WGS sequence"/>
</dbReference>
<dbReference type="Gene3D" id="1.20.1720.10">
    <property type="entry name" value="Multidrug resistance protein D"/>
    <property type="match status" value="1"/>
</dbReference>
<dbReference type="CDD" id="cd17502">
    <property type="entry name" value="MFS_Azr1_MDR_like"/>
    <property type="match status" value="1"/>
</dbReference>
<evidence type="ECO:0000256" key="7">
    <source>
        <dbReference type="SAM" id="MobiDB-lite"/>
    </source>
</evidence>
<feature type="transmembrane region" description="Helical" evidence="8">
    <location>
        <begin position="283"/>
        <end position="304"/>
    </location>
</feature>
<evidence type="ECO:0000256" key="1">
    <source>
        <dbReference type="ARBA" id="ARBA00004651"/>
    </source>
</evidence>
<evidence type="ECO:0000256" key="5">
    <source>
        <dbReference type="ARBA" id="ARBA00022989"/>
    </source>
</evidence>
<feature type="transmembrane region" description="Helical" evidence="8">
    <location>
        <begin position="105"/>
        <end position="124"/>
    </location>
</feature>
<feature type="domain" description="Major facilitator superfamily (MFS) profile" evidence="9">
    <location>
        <begin position="71"/>
        <end position="564"/>
    </location>
</feature>
<feature type="transmembrane region" description="Helical" evidence="8">
    <location>
        <begin position="537"/>
        <end position="559"/>
    </location>
</feature>
<feature type="transmembrane region" description="Helical" evidence="8">
    <location>
        <begin position="390"/>
        <end position="409"/>
    </location>
</feature>
<feature type="transmembrane region" description="Helical" evidence="8">
    <location>
        <begin position="223"/>
        <end position="243"/>
    </location>
</feature>
<dbReference type="InterPro" id="IPR020846">
    <property type="entry name" value="MFS_dom"/>
</dbReference>
<evidence type="ECO:0000256" key="8">
    <source>
        <dbReference type="SAM" id="Phobius"/>
    </source>
</evidence>
<keyword evidence="5 8" id="KW-1133">Transmembrane helix</keyword>
<comment type="caution">
    <text evidence="10">The sequence shown here is derived from an EMBL/GenBank/DDBJ whole genome shotgun (WGS) entry which is preliminary data.</text>
</comment>
<sequence>MRQDGRGDRRGQTLRATSARASGARAGDLGPRPSRLAANQGPDSRKRAETGIMTTADVSRPRLSQQQILLLMAGLMSGMLLAALDQTIVGTALPTIVGELGGIDHYSWVVTAYLLASTASTPLYGKISDLYGRRPVFLFSIGTFLVGSLLAGLSQDMTQLIITRGIQGLGAGGLMTLAFTIISDVVSPRERGRYQGLFGAVFGVASVAGPLVGGYFAEHDWRWIFYVNVPIGVLAIVVCYHVMRLIPFHRRPHSVDWLGAALMVAGVSCLLLGLSWGGNQYSWGSPTIVGLFVAGGVLAVLFLLQESRASEPILPLKLFRRRTFALANAAGFILGLVMFGSIIFIPLYLQIVKGATPTRSGLLMLPMMAGVIVTSVLSGRAMSRIGRYKWFPVAGSAVLTAGMLLFTQLHVDTSLWLAFGYMVVIGVGLGLCMQSLVLAVQNAVDLRDLGAGTSAATFFRSLGGSFGVAILGAVLSSRLGSELAERLPGAVSRLTPEQAARFEASGGASNFSINEPAVIRALPEPLREAIQFAFVDALQVVFLIAGLVAILAVLVTLAMPDRELRGAAPVTGEESATDAEARAQTMI</sequence>